<accession>A0A9Q1FW91</accession>
<organism evidence="1 2">
    <name type="scientific">Synaphobranchus kaupii</name>
    <name type="common">Kaup's arrowtooth eel</name>
    <dbReference type="NCBI Taxonomy" id="118154"/>
    <lineage>
        <taxon>Eukaryota</taxon>
        <taxon>Metazoa</taxon>
        <taxon>Chordata</taxon>
        <taxon>Craniata</taxon>
        <taxon>Vertebrata</taxon>
        <taxon>Euteleostomi</taxon>
        <taxon>Actinopterygii</taxon>
        <taxon>Neopterygii</taxon>
        <taxon>Teleostei</taxon>
        <taxon>Anguilliformes</taxon>
        <taxon>Synaphobranchidae</taxon>
        <taxon>Synaphobranchus</taxon>
    </lineage>
</organism>
<keyword evidence="2" id="KW-1185">Reference proteome</keyword>
<gene>
    <name evidence="1" type="ORF">SKAU_G00088680</name>
</gene>
<reference evidence="1" key="1">
    <citation type="journal article" date="2023" name="Science">
        <title>Genome structures resolve the early diversification of teleost fishes.</title>
        <authorList>
            <person name="Parey E."/>
            <person name="Louis A."/>
            <person name="Montfort J."/>
            <person name="Bouchez O."/>
            <person name="Roques C."/>
            <person name="Iampietro C."/>
            <person name="Lluch J."/>
            <person name="Castinel A."/>
            <person name="Donnadieu C."/>
            <person name="Desvignes T."/>
            <person name="Floi Bucao C."/>
            <person name="Jouanno E."/>
            <person name="Wen M."/>
            <person name="Mejri S."/>
            <person name="Dirks R."/>
            <person name="Jansen H."/>
            <person name="Henkel C."/>
            <person name="Chen W.J."/>
            <person name="Zahm M."/>
            <person name="Cabau C."/>
            <person name="Klopp C."/>
            <person name="Thompson A.W."/>
            <person name="Robinson-Rechavi M."/>
            <person name="Braasch I."/>
            <person name="Lecointre G."/>
            <person name="Bobe J."/>
            <person name="Postlethwait J.H."/>
            <person name="Berthelot C."/>
            <person name="Roest Crollius H."/>
            <person name="Guiguen Y."/>
        </authorList>
    </citation>
    <scope>NUCLEOTIDE SEQUENCE</scope>
    <source>
        <strain evidence="1">WJC10195</strain>
    </source>
</reference>
<evidence type="ECO:0000313" key="1">
    <source>
        <dbReference type="EMBL" id="KAJ8368840.1"/>
    </source>
</evidence>
<dbReference type="AlphaFoldDB" id="A0A9Q1FW91"/>
<name>A0A9Q1FW91_SYNKA</name>
<dbReference type="OrthoDB" id="8962103at2759"/>
<comment type="caution">
    <text evidence="1">The sequence shown here is derived from an EMBL/GenBank/DDBJ whole genome shotgun (WGS) entry which is preliminary data.</text>
</comment>
<protein>
    <submittedName>
        <fullName evidence="1">Uncharacterized protein</fullName>
    </submittedName>
</protein>
<dbReference type="SUPFAM" id="SSF53098">
    <property type="entry name" value="Ribonuclease H-like"/>
    <property type="match status" value="1"/>
</dbReference>
<proteinExistence type="predicted"/>
<dbReference type="Proteomes" id="UP001152622">
    <property type="component" value="Chromosome 3"/>
</dbReference>
<dbReference type="InterPro" id="IPR012337">
    <property type="entry name" value="RNaseH-like_sf"/>
</dbReference>
<dbReference type="EMBL" id="JAINUF010000003">
    <property type="protein sequence ID" value="KAJ8368840.1"/>
    <property type="molecule type" value="Genomic_DNA"/>
</dbReference>
<sequence length="153" mass="17660">MITAHHISPLKAKLQKHFEASDEDTALITEMKNVFNNDFEKRYTHLHDLLYTASALDPRFKTLPFLSDNEAERIFTNDDPPRKKKKSAALDQLFGELFEVRAAARSSREKASEEVMREAELPRLGRELTCLRKLISSERWPCPRDTTGTVSRQ</sequence>
<evidence type="ECO:0000313" key="2">
    <source>
        <dbReference type="Proteomes" id="UP001152622"/>
    </source>
</evidence>